<dbReference type="Gene3D" id="2.40.70.10">
    <property type="entry name" value="Acid Proteases"/>
    <property type="match status" value="1"/>
</dbReference>
<dbReference type="InterPro" id="IPR001995">
    <property type="entry name" value="Peptidase_A2_cat"/>
</dbReference>
<keyword evidence="2" id="KW-1185">Reference proteome</keyword>
<protein>
    <submittedName>
        <fullName evidence="1">Uncharacterized protein</fullName>
    </submittedName>
</protein>
<organism evidence="1 2">
    <name type="scientific">Tilletia indica</name>
    <dbReference type="NCBI Taxonomy" id="43049"/>
    <lineage>
        <taxon>Eukaryota</taxon>
        <taxon>Fungi</taxon>
        <taxon>Dikarya</taxon>
        <taxon>Basidiomycota</taxon>
        <taxon>Ustilaginomycotina</taxon>
        <taxon>Exobasidiomycetes</taxon>
        <taxon>Tilletiales</taxon>
        <taxon>Tilletiaceae</taxon>
        <taxon>Tilletia</taxon>
    </lineage>
</organism>
<dbReference type="PROSITE" id="PS50175">
    <property type="entry name" value="ASP_PROT_RETROV"/>
    <property type="match status" value="1"/>
</dbReference>
<dbReference type="GO" id="GO:0004190">
    <property type="term" value="F:aspartic-type endopeptidase activity"/>
    <property type="evidence" value="ECO:0007669"/>
    <property type="project" value="InterPro"/>
</dbReference>
<accession>A0A177T638</accession>
<dbReference type="Proteomes" id="UP000077521">
    <property type="component" value="Unassembled WGS sequence"/>
</dbReference>
<evidence type="ECO:0000313" key="2">
    <source>
        <dbReference type="Proteomes" id="UP000077521"/>
    </source>
</evidence>
<dbReference type="EMBL" id="LWDF02000810">
    <property type="protein sequence ID" value="KAE8242049.1"/>
    <property type="molecule type" value="Genomic_DNA"/>
</dbReference>
<sequence>MSSLLDTGASLSVVDRNLLEVLEGTAQGTPMPIHGLGNASSLGWCTIPFFIDARDDRGRDVSLECKVDFHVVVAFAPGLCLGQDFISTHSIAIHCRRGTAELQQGGRTFTFRVHEHMFAPFAPQAELCTTRDVVVRARSHVWVPVDTGSLAPGLYYTAFPRLGVNEAESRRTPVADAVVAQLGDVGVHSAHTFELPALASTVAVHSAAATAPAPDETAAQPLDMVEESDGFGLVDPAVEAETTLVDGPSRWELTRPESLIPLWLMCSADIPAHLLLKAGLGG</sequence>
<gene>
    <name evidence="1" type="ORF">A4X13_0g7144</name>
</gene>
<dbReference type="GO" id="GO:0006508">
    <property type="term" value="P:proteolysis"/>
    <property type="evidence" value="ECO:0007669"/>
    <property type="project" value="InterPro"/>
</dbReference>
<dbReference type="SUPFAM" id="SSF50630">
    <property type="entry name" value="Acid proteases"/>
    <property type="match status" value="1"/>
</dbReference>
<comment type="caution">
    <text evidence="1">The sequence shown here is derived from an EMBL/GenBank/DDBJ whole genome shotgun (WGS) entry which is preliminary data.</text>
</comment>
<name>A0A177T638_9BASI</name>
<reference evidence="1" key="2">
    <citation type="journal article" date="2019" name="IMA Fungus">
        <title>Genome sequencing and comparison of five Tilletia species to identify candidate genes for the detection of regulated species infecting wheat.</title>
        <authorList>
            <person name="Nguyen H.D.T."/>
            <person name="Sultana T."/>
            <person name="Kesanakurti P."/>
            <person name="Hambleton S."/>
        </authorList>
    </citation>
    <scope>NUCLEOTIDE SEQUENCE</scope>
    <source>
        <strain evidence="1">DAOMC 236416</strain>
    </source>
</reference>
<proteinExistence type="predicted"/>
<evidence type="ECO:0000313" key="1">
    <source>
        <dbReference type="EMBL" id="KAE8242049.1"/>
    </source>
</evidence>
<dbReference type="AlphaFoldDB" id="A0A177T638"/>
<reference evidence="1" key="1">
    <citation type="submission" date="2016-04" db="EMBL/GenBank/DDBJ databases">
        <authorList>
            <person name="Nguyen H.D."/>
            <person name="Samba Siva P."/>
            <person name="Cullis J."/>
            <person name="Levesque C.A."/>
            <person name="Hambleton S."/>
        </authorList>
    </citation>
    <scope>NUCLEOTIDE SEQUENCE</scope>
    <source>
        <strain evidence="1">DAOMC 236416</strain>
    </source>
</reference>
<dbReference type="InterPro" id="IPR021109">
    <property type="entry name" value="Peptidase_aspartic_dom_sf"/>
</dbReference>